<dbReference type="Proteomes" id="UP000518887">
    <property type="component" value="Unassembled WGS sequence"/>
</dbReference>
<dbReference type="RefSeq" id="WP_184660126.1">
    <property type="nucleotide sequence ID" value="NZ_CP031518.1"/>
</dbReference>
<dbReference type="Pfam" id="PF00753">
    <property type="entry name" value="Lactamase_B"/>
    <property type="match status" value="1"/>
</dbReference>
<evidence type="ECO:0000259" key="1">
    <source>
        <dbReference type="SMART" id="SM00849"/>
    </source>
</evidence>
<dbReference type="SMART" id="SM00849">
    <property type="entry name" value="Lactamase_B"/>
    <property type="match status" value="1"/>
</dbReference>
<keyword evidence="2" id="KW-0378">Hydrolase</keyword>
<dbReference type="PANTHER" id="PTHR42951:SF22">
    <property type="entry name" value="METALLO BETA-LACTAMASE SUPERFAMILY LIPOPROTEIN"/>
    <property type="match status" value="1"/>
</dbReference>
<dbReference type="GO" id="GO:0016787">
    <property type="term" value="F:hydrolase activity"/>
    <property type="evidence" value="ECO:0007669"/>
    <property type="project" value="UniProtKB-KW"/>
</dbReference>
<dbReference type="InterPro" id="IPR036866">
    <property type="entry name" value="RibonucZ/Hydroxyglut_hydro"/>
</dbReference>
<dbReference type="InterPro" id="IPR001279">
    <property type="entry name" value="Metallo-B-lactamas"/>
</dbReference>
<dbReference type="EMBL" id="JACHFQ010000006">
    <property type="protein sequence ID" value="MBB5226655.1"/>
    <property type="molecule type" value="Genomic_DNA"/>
</dbReference>
<keyword evidence="3" id="KW-1185">Reference proteome</keyword>
<accession>A0A7W8LMQ7</accession>
<gene>
    <name evidence="2" type="ORF">HNP76_002036</name>
</gene>
<comment type="caution">
    <text evidence="2">The sequence shown here is derived from an EMBL/GenBank/DDBJ whole genome shotgun (WGS) entry which is preliminary data.</text>
</comment>
<dbReference type="PANTHER" id="PTHR42951">
    <property type="entry name" value="METALLO-BETA-LACTAMASE DOMAIN-CONTAINING"/>
    <property type="match status" value="1"/>
</dbReference>
<organism evidence="2 3">
    <name type="scientific">Treponema ruminis</name>
    <dbReference type="NCBI Taxonomy" id="744515"/>
    <lineage>
        <taxon>Bacteria</taxon>
        <taxon>Pseudomonadati</taxon>
        <taxon>Spirochaetota</taxon>
        <taxon>Spirochaetia</taxon>
        <taxon>Spirochaetales</taxon>
        <taxon>Treponemataceae</taxon>
        <taxon>Treponema</taxon>
    </lineage>
</organism>
<evidence type="ECO:0000313" key="2">
    <source>
        <dbReference type="EMBL" id="MBB5226655.1"/>
    </source>
</evidence>
<dbReference type="SUPFAM" id="SSF56281">
    <property type="entry name" value="Metallo-hydrolase/oxidoreductase"/>
    <property type="match status" value="1"/>
</dbReference>
<reference evidence="2 3" key="1">
    <citation type="submission" date="2020-08" db="EMBL/GenBank/DDBJ databases">
        <title>Genomic Encyclopedia of Type Strains, Phase IV (KMG-IV): sequencing the most valuable type-strain genomes for metagenomic binning, comparative biology and taxonomic classification.</title>
        <authorList>
            <person name="Goeker M."/>
        </authorList>
    </citation>
    <scope>NUCLEOTIDE SEQUENCE [LARGE SCALE GENOMIC DNA]</scope>
    <source>
        <strain evidence="2 3">DSM 103462</strain>
    </source>
</reference>
<name>A0A7W8LMQ7_9SPIR</name>
<evidence type="ECO:0000313" key="3">
    <source>
        <dbReference type="Proteomes" id="UP000518887"/>
    </source>
</evidence>
<feature type="domain" description="Metallo-beta-lactamase" evidence="1">
    <location>
        <begin position="18"/>
        <end position="177"/>
    </location>
</feature>
<protein>
    <submittedName>
        <fullName evidence="2">Glyoxylase-like metal-dependent hydrolase (Beta-lactamase superfamily II)</fullName>
    </submittedName>
</protein>
<sequence length="234" mass="26363">MKNCIKIDENTWRIEDGSVRFYLLCGSQKAALIDTGMNYPEAKNLAESITSLPLILINTHADPDHISGNGAFKEFYMSPKEEKNYRAHKGTGKILPVHEGDVIDLGERELMIIDMPGHTPGSIAILDKKYRVLISGDSVQNSHIFMYGERRNLDQYIKSLRHLAQFDSLYDQIYPMHGSFPVQKDLISKLIEGAQEIKDGKALARATKVSIFGNNVTFYKFDYAGFLCNPEDVA</sequence>
<dbReference type="InterPro" id="IPR050855">
    <property type="entry name" value="NDM-1-like"/>
</dbReference>
<dbReference type="Gene3D" id="3.60.15.10">
    <property type="entry name" value="Ribonuclease Z/Hydroxyacylglutathione hydrolase-like"/>
    <property type="match status" value="1"/>
</dbReference>
<proteinExistence type="predicted"/>
<dbReference type="AlphaFoldDB" id="A0A7W8LMQ7"/>